<dbReference type="InterPro" id="IPR001466">
    <property type="entry name" value="Beta-lactam-related"/>
</dbReference>
<proteinExistence type="predicted"/>
<dbReference type="STRING" id="366602.Caul_1745"/>
<reference evidence="3" key="1">
    <citation type="submission" date="2008-01" db="EMBL/GenBank/DDBJ databases">
        <title>Complete sequence of chromosome of Caulobacter sp. K31.</title>
        <authorList>
            <consortium name="US DOE Joint Genome Institute"/>
            <person name="Copeland A."/>
            <person name="Lucas S."/>
            <person name="Lapidus A."/>
            <person name="Barry K."/>
            <person name="Glavina del Rio T."/>
            <person name="Dalin E."/>
            <person name="Tice H."/>
            <person name="Pitluck S."/>
            <person name="Bruce D."/>
            <person name="Goodwin L."/>
            <person name="Thompson L.S."/>
            <person name="Brettin T."/>
            <person name="Detter J.C."/>
            <person name="Han C."/>
            <person name="Schmutz J."/>
            <person name="Larimer F."/>
            <person name="Land M."/>
            <person name="Hauser L."/>
            <person name="Kyrpides N."/>
            <person name="Kim E."/>
            <person name="Stephens C."/>
            <person name="Richardson P."/>
        </authorList>
    </citation>
    <scope>NUCLEOTIDE SEQUENCE [LARGE SCALE GENOMIC DNA]</scope>
    <source>
        <strain evidence="3">K31</strain>
    </source>
</reference>
<keyword evidence="1" id="KW-0732">Signal</keyword>
<protein>
    <submittedName>
        <fullName evidence="3">Beta-lactamase</fullName>
    </submittedName>
</protein>
<accession>B0T3I8</accession>
<feature type="signal peptide" evidence="1">
    <location>
        <begin position="1"/>
        <end position="26"/>
    </location>
</feature>
<organism evidence="3">
    <name type="scientific">Caulobacter sp. (strain K31)</name>
    <dbReference type="NCBI Taxonomy" id="366602"/>
    <lineage>
        <taxon>Bacteria</taxon>
        <taxon>Pseudomonadati</taxon>
        <taxon>Pseudomonadota</taxon>
        <taxon>Alphaproteobacteria</taxon>
        <taxon>Caulobacterales</taxon>
        <taxon>Caulobacteraceae</taxon>
        <taxon>Caulobacter</taxon>
    </lineage>
</organism>
<dbReference type="InterPro" id="IPR012338">
    <property type="entry name" value="Beta-lactam/transpept-like"/>
</dbReference>
<dbReference type="EMBL" id="CP000927">
    <property type="protein sequence ID" value="ABZ70874.1"/>
    <property type="molecule type" value="Genomic_DNA"/>
</dbReference>
<gene>
    <name evidence="3" type="ordered locus">Caul_1745</name>
</gene>
<dbReference type="PANTHER" id="PTHR43283">
    <property type="entry name" value="BETA-LACTAMASE-RELATED"/>
    <property type="match status" value="1"/>
</dbReference>
<sequence length="454" mass="48438" precursor="true">MTKPLRRAVGTLAALLGLTAATSVVAAPLPHAKPEAVGFSVEKLKRLDETMQALVDQGQIAGGVTLLGRHGRVVSLKAFGKRSLETGEAMPADAIFRIRSETKPVTGVAMLILYQEGKWKLDDPVTKYLPELGNLRVASGVDDQGLPILTPVSRPPTMRELMTHTAGFAYGLADDPGSVADQAYYRAGVLQSDSLEHMVQKVAMLPMYAQPGTLWRYSVAADIQGYIVEKLSGQPLPVFMEERIFRPLGMKDTAFWAPPEKLPRLAALYDGDPTTGRLIPAVEGPWRDVSKPPAAPSGGGGLLSTAGDFARFAQMILNGGELDGVRVLEPESVALMRLNHLPPSFQLTTNGTAGVLRPDQKPFPFATGMGYGLDVAVAVEPHLSGAPVGAGTISWGGSAGTWFWIDPANDLFFIGMIQRLGGVGSGLDATTRTVVYQAIERPSVKEARLSSSSR</sequence>
<dbReference type="HOGENOM" id="CLU_020027_11_2_5"/>
<dbReference type="OrthoDB" id="9808046at2"/>
<evidence type="ECO:0000259" key="2">
    <source>
        <dbReference type="Pfam" id="PF00144"/>
    </source>
</evidence>
<dbReference type="MEROPS" id="S12.950"/>
<dbReference type="InterPro" id="IPR050789">
    <property type="entry name" value="Diverse_Enzym_Activities"/>
</dbReference>
<dbReference type="Gene3D" id="3.40.710.10">
    <property type="entry name" value="DD-peptidase/beta-lactamase superfamily"/>
    <property type="match status" value="1"/>
</dbReference>
<dbReference type="AlphaFoldDB" id="B0T3I8"/>
<name>B0T3I8_CAUSK</name>
<feature type="chain" id="PRO_5002753320" evidence="1">
    <location>
        <begin position="27"/>
        <end position="454"/>
    </location>
</feature>
<evidence type="ECO:0000313" key="3">
    <source>
        <dbReference type="EMBL" id="ABZ70874.1"/>
    </source>
</evidence>
<dbReference type="KEGG" id="cak:Caul_1745"/>
<dbReference type="PANTHER" id="PTHR43283:SF3">
    <property type="entry name" value="BETA-LACTAMASE FAMILY PROTEIN (AFU_ORTHOLOGUE AFUA_5G07500)"/>
    <property type="match status" value="1"/>
</dbReference>
<feature type="domain" description="Beta-lactamase-related" evidence="2">
    <location>
        <begin position="47"/>
        <end position="431"/>
    </location>
</feature>
<dbReference type="SUPFAM" id="SSF56601">
    <property type="entry name" value="beta-lactamase/transpeptidase-like"/>
    <property type="match status" value="1"/>
</dbReference>
<dbReference type="Pfam" id="PF00144">
    <property type="entry name" value="Beta-lactamase"/>
    <property type="match status" value="1"/>
</dbReference>
<dbReference type="eggNOG" id="COG1680">
    <property type="taxonomic scope" value="Bacteria"/>
</dbReference>
<evidence type="ECO:0000256" key="1">
    <source>
        <dbReference type="SAM" id="SignalP"/>
    </source>
</evidence>